<dbReference type="PROSITE" id="PS50850">
    <property type="entry name" value="MFS"/>
    <property type="match status" value="1"/>
</dbReference>
<proteinExistence type="predicted"/>
<evidence type="ECO:0000256" key="5">
    <source>
        <dbReference type="ARBA" id="ARBA00023136"/>
    </source>
</evidence>
<feature type="domain" description="Major facilitator superfamily (MFS) profile" evidence="7">
    <location>
        <begin position="7"/>
        <end position="371"/>
    </location>
</feature>
<evidence type="ECO:0000259" key="7">
    <source>
        <dbReference type="PROSITE" id="PS50850"/>
    </source>
</evidence>
<protein>
    <submittedName>
        <fullName evidence="8">MFS transporter</fullName>
    </submittedName>
</protein>
<reference evidence="8 9" key="1">
    <citation type="submission" date="2016-12" db="EMBL/GenBank/DDBJ databases">
        <title>The draft genome sequence of Actinophytocola sp. 11-183.</title>
        <authorList>
            <person name="Wang W."/>
            <person name="Yuan L."/>
        </authorList>
    </citation>
    <scope>NUCLEOTIDE SEQUENCE [LARGE SCALE GENOMIC DNA]</scope>
    <source>
        <strain evidence="8 9">11-183</strain>
    </source>
</reference>
<dbReference type="STRING" id="1912961.BU204_08145"/>
<dbReference type="PANTHER" id="PTHR43124">
    <property type="entry name" value="PURINE EFFLUX PUMP PBUE"/>
    <property type="match status" value="1"/>
</dbReference>
<feature type="transmembrane region" description="Helical" evidence="6">
    <location>
        <begin position="346"/>
        <end position="367"/>
    </location>
</feature>
<dbReference type="EMBL" id="MSIE01000011">
    <property type="protein sequence ID" value="OLF18101.1"/>
    <property type="molecule type" value="Genomic_DNA"/>
</dbReference>
<feature type="transmembrane region" description="Helical" evidence="6">
    <location>
        <begin position="259"/>
        <end position="278"/>
    </location>
</feature>
<dbReference type="AlphaFoldDB" id="A0A1Q8CUQ7"/>
<evidence type="ECO:0000313" key="9">
    <source>
        <dbReference type="Proteomes" id="UP000185596"/>
    </source>
</evidence>
<evidence type="ECO:0000256" key="2">
    <source>
        <dbReference type="ARBA" id="ARBA00022475"/>
    </source>
</evidence>
<evidence type="ECO:0000256" key="1">
    <source>
        <dbReference type="ARBA" id="ARBA00004651"/>
    </source>
</evidence>
<keyword evidence="9" id="KW-1185">Reference proteome</keyword>
<comment type="subcellular location">
    <subcellularLocation>
        <location evidence="1">Cell membrane</location>
        <topology evidence="1">Multi-pass membrane protein</topology>
    </subcellularLocation>
</comment>
<keyword evidence="4 6" id="KW-1133">Transmembrane helix</keyword>
<dbReference type="InterPro" id="IPR011701">
    <property type="entry name" value="MFS"/>
</dbReference>
<evidence type="ECO:0000256" key="4">
    <source>
        <dbReference type="ARBA" id="ARBA00022989"/>
    </source>
</evidence>
<name>A0A1Q8CUQ7_9PSEU</name>
<evidence type="ECO:0000256" key="6">
    <source>
        <dbReference type="SAM" id="Phobius"/>
    </source>
</evidence>
<evidence type="ECO:0000256" key="3">
    <source>
        <dbReference type="ARBA" id="ARBA00022692"/>
    </source>
</evidence>
<keyword evidence="3 6" id="KW-0812">Transmembrane</keyword>
<evidence type="ECO:0000313" key="8">
    <source>
        <dbReference type="EMBL" id="OLF18101.1"/>
    </source>
</evidence>
<accession>A0A1Q8CUQ7</accession>
<dbReference type="GO" id="GO:0005886">
    <property type="term" value="C:plasma membrane"/>
    <property type="evidence" value="ECO:0007669"/>
    <property type="project" value="UniProtKB-SubCell"/>
</dbReference>
<feature type="transmembrane region" description="Helical" evidence="6">
    <location>
        <begin position="74"/>
        <end position="97"/>
    </location>
</feature>
<feature type="transmembrane region" description="Helical" evidence="6">
    <location>
        <begin position="160"/>
        <end position="177"/>
    </location>
</feature>
<feature type="transmembrane region" description="Helical" evidence="6">
    <location>
        <begin position="36"/>
        <end position="62"/>
    </location>
</feature>
<keyword evidence="5 6" id="KW-0472">Membrane</keyword>
<dbReference type="InterPro" id="IPR020846">
    <property type="entry name" value="MFS_dom"/>
</dbReference>
<feature type="transmembrane region" description="Helical" evidence="6">
    <location>
        <begin position="132"/>
        <end position="154"/>
    </location>
</feature>
<feature type="transmembrane region" description="Helical" evidence="6">
    <location>
        <begin position="284"/>
        <end position="306"/>
    </location>
</feature>
<dbReference type="PANTHER" id="PTHR43124:SF3">
    <property type="entry name" value="CHLORAMPHENICOL EFFLUX PUMP RV0191"/>
    <property type="match status" value="1"/>
</dbReference>
<organism evidence="8 9">
    <name type="scientific">Actinophytocola xanthii</name>
    <dbReference type="NCBI Taxonomy" id="1912961"/>
    <lineage>
        <taxon>Bacteria</taxon>
        <taxon>Bacillati</taxon>
        <taxon>Actinomycetota</taxon>
        <taxon>Actinomycetes</taxon>
        <taxon>Pseudonocardiales</taxon>
        <taxon>Pseudonocardiaceae</taxon>
    </lineage>
</organism>
<dbReference type="InterPro" id="IPR036259">
    <property type="entry name" value="MFS_trans_sf"/>
</dbReference>
<sequence length="384" mass="38224">MDRRRLAVAGVHAGGFLGPFGGGVTAAMLPELGADFGVSAATASATITAYLVPFAALMLFSGTLGARWGLRRSVLGAYGVSVAGSVVCVLASGFPLLLVGRGVQGVANAFTTPLLLASIADSTPRERLGRTLGLFASMQAAGQTSAPLIGGLAAEANWRWAFVGVAAVAVGLAAVGLPSGPGAPVEPPRLRAAWSGPALRASAVALVGWGCLGGLTFLVAFRAGDAFGLGAGARGLLLTVFGVLGILSARSVGRLIERIGGRAAVLVGTVGAAVPVALMGVVPWLPVLVALWALAGVLAQFVQVGVNTLVLTGDEANPAGAVSVVQAFRFVGASLSPIALTPVYHASAVLGFLVPGLLLALVTPLAVTRLRPGSEGDPEQGVHG</sequence>
<comment type="caution">
    <text evidence="8">The sequence shown here is derived from an EMBL/GenBank/DDBJ whole genome shotgun (WGS) entry which is preliminary data.</text>
</comment>
<dbReference type="InterPro" id="IPR050189">
    <property type="entry name" value="MFS_Efflux_Transporters"/>
</dbReference>
<dbReference type="Gene3D" id="1.20.1250.20">
    <property type="entry name" value="MFS general substrate transporter like domains"/>
    <property type="match status" value="1"/>
</dbReference>
<dbReference type="SUPFAM" id="SSF103473">
    <property type="entry name" value="MFS general substrate transporter"/>
    <property type="match status" value="1"/>
</dbReference>
<feature type="transmembrane region" description="Helical" evidence="6">
    <location>
        <begin position="227"/>
        <end position="247"/>
    </location>
</feature>
<keyword evidence="2" id="KW-1003">Cell membrane</keyword>
<gene>
    <name evidence="8" type="ORF">BU204_08145</name>
</gene>
<dbReference type="GO" id="GO:0022857">
    <property type="term" value="F:transmembrane transporter activity"/>
    <property type="evidence" value="ECO:0007669"/>
    <property type="project" value="InterPro"/>
</dbReference>
<dbReference type="Proteomes" id="UP000185596">
    <property type="component" value="Unassembled WGS sequence"/>
</dbReference>
<feature type="transmembrane region" description="Helical" evidence="6">
    <location>
        <begin position="198"/>
        <end position="221"/>
    </location>
</feature>
<dbReference type="Pfam" id="PF07690">
    <property type="entry name" value="MFS_1"/>
    <property type="match status" value="1"/>
</dbReference>
<dbReference type="RefSeq" id="WP_075124959.1">
    <property type="nucleotide sequence ID" value="NZ_MSIE01000011.1"/>
</dbReference>